<organism evidence="1 2">
    <name type="scientific">Brevundimonas nasdae</name>
    <dbReference type="NCBI Taxonomy" id="172043"/>
    <lineage>
        <taxon>Bacteria</taxon>
        <taxon>Pseudomonadati</taxon>
        <taxon>Pseudomonadota</taxon>
        <taxon>Alphaproteobacteria</taxon>
        <taxon>Caulobacterales</taxon>
        <taxon>Caulobacteraceae</taxon>
        <taxon>Brevundimonas</taxon>
    </lineage>
</organism>
<accession>A0ABX8TNU7</accession>
<name>A0ABX8TNU7_9CAUL</name>
<keyword evidence="2" id="KW-1185">Reference proteome</keyword>
<evidence type="ECO:0000313" key="1">
    <source>
        <dbReference type="EMBL" id="QYC12414.1"/>
    </source>
</evidence>
<evidence type="ECO:0000313" key="2">
    <source>
        <dbReference type="Proteomes" id="UP000824334"/>
    </source>
</evidence>
<dbReference type="RefSeq" id="WP_219373725.1">
    <property type="nucleotide sequence ID" value="NZ_CP080035.1"/>
</dbReference>
<sequence length="210" mass="23190">MRNTSLTESLRQYDLDFEAPVVIPEASLPSRLLIMACSATKAPGEGLTARQRYVGPLWQTLKAVDPDETMAAVAYLSARFGLGDARSPLPDYNNLLSRQGAGLMIERGLAGYYPYSKPTFRTERGRLAHLAGRGPLQTGGNEICRMRRDAGRPFRSVAVCGGKDYVRVAKAFIAEMRDEGLIEAYAPVTIINDQIGYMRAQLRTWLESEA</sequence>
<gene>
    <name evidence="1" type="ORF">KWG56_18395</name>
</gene>
<keyword evidence="1" id="KW-0614">Plasmid</keyword>
<geneLocation type="plasmid" evidence="1 2">
    <name>unnamed1</name>
</geneLocation>
<protein>
    <submittedName>
        <fullName evidence="1">Uncharacterized protein</fullName>
    </submittedName>
</protein>
<proteinExistence type="predicted"/>
<dbReference type="EMBL" id="CP080035">
    <property type="protein sequence ID" value="QYC12414.1"/>
    <property type="molecule type" value="Genomic_DNA"/>
</dbReference>
<dbReference type="GeneID" id="94377269"/>
<dbReference type="Proteomes" id="UP000824334">
    <property type="component" value="Plasmid unnamed1"/>
</dbReference>
<reference evidence="1 2" key="1">
    <citation type="submission" date="2021-07" db="EMBL/GenBank/DDBJ databases">
        <title>Isolation and characterization of bacteria from a gold mining with a capacity of golden bioaccumulation.</title>
        <authorList>
            <person name="Yang X.J."/>
        </authorList>
    </citation>
    <scope>NUCLEOTIDE SEQUENCE [LARGE SCALE GENOMIC DNA]</scope>
    <source>
        <strain evidence="1 2">Au29</strain>
        <plasmid evidence="1 2">unnamed1</plasmid>
    </source>
</reference>